<keyword evidence="2" id="KW-1185">Reference proteome</keyword>
<protein>
    <submittedName>
        <fullName evidence="1">Uncharacterized protein</fullName>
    </submittedName>
</protein>
<gene>
    <name evidence="1" type="ORF">NQ176_g1994</name>
</gene>
<reference evidence="1" key="1">
    <citation type="submission" date="2022-08" db="EMBL/GenBank/DDBJ databases">
        <title>Genome Sequence of Lecanicillium fungicola.</title>
        <authorList>
            <person name="Buettner E."/>
        </authorList>
    </citation>
    <scope>NUCLEOTIDE SEQUENCE</scope>
    <source>
        <strain evidence="1">Babe33</strain>
    </source>
</reference>
<dbReference type="Proteomes" id="UP001143910">
    <property type="component" value="Unassembled WGS sequence"/>
</dbReference>
<evidence type="ECO:0000313" key="2">
    <source>
        <dbReference type="Proteomes" id="UP001143910"/>
    </source>
</evidence>
<comment type="caution">
    <text evidence="1">The sequence shown here is derived from an EMBL/GenBank/DDBJ whole genome shotgun (WGS) entry which is preliminary data.</text>
</comment>
<evidence type="ECO:0000313" key="1">
    <source>
        <dbReference type="EMBL" id="KAJ2981481.1"/>
    </source>
</evidence>
<proteinExistence type="predicted"/>
<organism evidence="1 2">
    <name type="scientific">Zarea fungicola</name>
    <dbReference type="NCBI Taxonomy" id="93591"/>
    <lineage>
        <taxon>Eukaryota</taxon>
        <taxon>Fungi</taxon>
        <taxon>Dikarya</taxon>
        <taxon>Ascomycota</taxon>
        <taxon>Pezizomycotina</taxon>
        <taxon>Sordariomycetes</taxon>
        <taxon>Hypocreomycetidae</taxon>
        <taxon>Hypocreales</taxon>
        <taxon>Cordycipitaceae</taxon>
        <taxon>Zarea</taxon>
    </lineage>
</organism>
<accession>A0ACC1NRJ7</accession>
<name>A0ACC1NRJ7_9HYPO</name>
<sequence>MPGDLVLITGATGMIGFRTLVELLHAGYRARIAVRKEADFGKIKSLKPMAAFLSNVESVVVPDITAPGAYDDAVKGVKYVIHVASPLAHPRYNDTDYEAELIQPAIKGTVGMLESANKESLVQKVVITASVASKAVTSLGNGETIDEDTNTATTKGPYATLMAAYGASKALSYQATLKFMQDKKPAFDVVNIRPVFVLGRDDTVTVPTEIAKGTNGFLMGPILGHAREFPLPGSVVHVDDVAKMHVLSLDPKIKGVEDFLASAHPEEGIQWADAFDIIKKHYPEQCKAGIFKVGDDVPRPPTVISRVANAKASEAFDLTFKTFEEQVTSVAEHFLELIGRR</sequence>
<dbReference type="EMBL" id="JANJQO010000128">
    <property type="protein sequence ID" value="KAJ2981481.1"/>
    <property type="molecule type" value="Genomic_DNA"/>
</dbReference>